<sequence>MSYYLHYPKDLNILILYTCIHSLLPCPVCPKMSHLHYKIIYFMENIFPPLNRFELNKIFLKVKSTNDRPDSLHLVSSRQFILKLFLSEPPPPKPILY</sequence>
<accession>A0A1R0GQS4</accession>
<evidence type="ECO:0000313" key="1">
    <source>
        <dbReference type="EMBL" id="OLY79226.1"/>
    </source>
</evidence>
<gene>
    <name evidence="1" type="ORF">AYI68_g6709</name>
</gene>
<protein>
    <submittedName>
        <fullName evidence="1">Uncharacterized protein</fullName>
    </submittedName>
</protein>
<dbReference type="AlphaFoldDB" id="A0A1R0GQS4"/>
<evidence type="ECO:0000313" key="2">
    <source>
        <dbReference type="Proteomes" id="UP000187455"/>
    </source>
</evidence>
<organism evidence="1 2">
    <name type="scientific">Smittium mucronatum</name>
    <dbReference type="NCBI Taxonomy" id="133383"/>
    <lineage>
        <taxon>Eukaryota</taxon>
        <taxon>Fungi</taxon>
        <taxon>Fungi incertae sedis</taxon>
        <taxon>Zoopagomycota</taxon>
        <taxon>Kickxellomycotina</taxon>
        <taxon>Harpellomycetes</taxon>
        <taxon>Harpellales</taxon>
        <taxon>Legeriomycetaceae</taxon>
        <taxon>Smittium</taxon>
    </lineage>
</organism>
<dbReference type="EMBL" id="LSSL01004761">
    <property type="protein sequence ID" value="OLY79226.1"/>
    <property type="molecule type" value="Genomic_DNA"/>
</dbReference>
<reference evidence="1 2" key="1">
    <citation type="journal article" date="2016" name="Mol. Biol. Evol.">
        <title>Genome-Wide Survey of Gut Fungi (Harpellales) Reveals the First Horizontally Transferred Ubiquitin Gene from a Mosquito Host.</title>
        <authorList>
            <person name="Wang Y."/>
            <person name="White M.M."/>
            <person name="Kvist S."/>
            <person name="Moncalvo J.M."/>
        </authorList>
    </citation>
    <scope>NUCLEOTIDE SEQUENCE [LARGE SCALE GENOMIC DNA]</scope>
    <source>
        <strain evidence="1 2">ALG-7-W6</strain>
    </source>
</reference>
<comment type="caution">
    <text evidence="1">The sequence shown here is derived from an EMBL/GenBank/DDBJ whole genome shotgun (WGS) entry which is preliminary data.</text>
</comment>
<dbReference type="Proteomes" id="UP000187455">
    <property type="component" value="Unassembled WGS sequence"/>
</dbReference>
<name>A0A1R0GQS4_9FUNG</name>
<proteinExistence type="predicted"/>
<keyword evidence="2" id="KW-1185">Reference proteome</keyword>